<comment type="caution">
    <text evidence="1">The sequence shown here is derived from an EMBL/GenBank/DDBJ whole genome shotgun (WGS) entry which is preliminary data.</text>
</comment>
<gene>
    <name evidence="1" type="ORF">A2774_06050</name>
</gene>
<dbReference type="EMBL" id="MFZG01000035">
    <property type="protein sequence ID" value="OGK15555.1"/>
    <property type="molecule type" value="Genomic_DNA"/>
</dbReference>
<dbReference type="AlphaFoldDB" id="A0A1F7G9Y2"/>
<evidence type="ECO:0000313" key="2">
    <source>
        <dbReference type="Proteomes" id="UP000177208"/>
    </source>
</evidence>
<reference evidence="1 2" key="1">
    <citation type="journal article" date="2016" name="Nat. Commun.">
        <title>Thousands of microbial genomes shed light on interconnected biogeochemical processes in an aquifer system.</title>
        <authorList>
            <person name="Anantharaman K."/>
            <person name="Brown C.T."/>
            <person name="Hug L.A."/>
            <person name="Sharon I."/>
            <person name="Castelle C.J."/>
            <person name="Probst A.J."/>
            <person name="Thomas B.C."/>
            <person name="Singh A."/>
            <person name="Wilkins M.J."/>
            <person name="Karaoz U."/>
            <person name="Brodie E.L."/>
            <person name="Williams K.H."/>
            <person name="Hubbard S.S."/>
            <person name="Banfield J.F."/>
        </authorList>
    </citation>
    <scope>NUCLEOTIDE SEQUENCE [LARGE SCALE GENOMIC DNA]</scope>
</reference>
<organism evidence="1 2">
    <name type="scientific">Candidatus Roizmanbacteria bacterium RIFCSPHIGHO2_01_FULL_39_12c</name>
    <dbReference type="NCBI Taxonomy" id="1802031"/>
    <lineage>
        <taxon>Bacteria</taxon>
        <taxon>Candidatus Roizmaniibacteriota</taxon>
    </lineage>
</organism>
<name>A0A1F7G9Y2_9BACT</name>
<proteinExistence type="predicted"/>
<dbReference type="Proteomes" id="UP000177208">
    <property type="component" value="Unassembled WGS sequence"/>
</dbReference>
<evidence type="ECO:0000313" key="1">
    <source>
        <dbReference type="EMBL" id="OGK15555.1"/>
    </source>
</evidence>
<sequence>MKLKKASLIFLSLLFFILVFIVGVRHGQNVERTNKVIDILISIPPSPTAQPTQKPLEFKTYSNKNCGVTFLYPNRLEIKESSQSAVFTENEDRPIEVDCQKVNNISAILEDKNAAPTEVVFKTKKTQAKTLDRGEKIAFSFKNTTNNKTIFISIVKSLYPLFEKSLEFIL</sequence>
<accession>A0A1F7G9Y2</accession>
<protein>
    <submittedName>
        <fullName evidence="1">Uncharacterized protein</fullName>
    </submittedName>
</protein>